<evidence type="ECO:0000313" key="3">
    <source>
        <dbReference type="EMBL" id="GGD81781.1"/>
    </source>
</evidence>
<evidence type="ECO:0000313" key="6">
    <source>
        <dbReference type="Proteomes" id="UP000597138"/>
    </source>
</evidence>
<dbReference type="GO" id="GO:0016757">
    <property type="term" value="F:glycosyltransferase activity"/>
    <property type="evidence" value="ECO:0007669"/>
    <property type="project" value="InterPro"/>
</dbReference>
<dbReference type="CDD" id="cd03802">
    <property type="entry name" value="GT4_AviGT4-like"/>
    <property type="match status" value="1"/>
</dbReference>
<dbReference type="SUPFAM" id="SSF53756">
    <property type="entry name" value="UDP-Glycosyltransferase/glycogen phosphorylase"/>
    <property type="match status" value="1"/>
</dbReference>
<dbReference type="Proteomes" id="UP000027439">
    <property type="component" value="Unassembled WGS sequence"/>
</dbReference>
<reference evidence="3" key="4">
    <citation type="submission" date="2024-05" db="EMBL/GenBank/DDBJ databases">
        <authorList>
            <person name="Sun Q."/>
            <person name="Zhou Y."/>
        </authorList>
    </citation>
    <scope>NUCLEOTIDE SEQUENCE</scope>
    <source>
        <strain evidence="3">CGMCC 1.11013</strain>
    </source>
</reference>
<proteinExistence type="predicted"/>
<feature type="domain" description="Glycosyltransferase subfamily 4-like N-terminal" evidence="2">
    <location>
        <begin position="18"/>
        <end position="128"/>
    </location>
</feature>
<evidence type="ECO:0000259" key="1">
    <source>
        <dbReference type="Pfam" id="PF00534"/>
    </source>
</evidence>
<organism evidence="4 5">
    <name type="scientific">Caballeronia grimmiae</name>
    <dbReference type="NCBI Taxonomy" id="1071679"/>
    <lineage>
        <taxon>Bacteria</taxon>
        <taxon>Pseudomonadati</taxon>
        <taxon>Pseudomonadota</taxon>
        <taxon>Betaproteobacteria</taxon>
        <taxon>Burkholderiales</taxon>
        <taxon>Burkholderiaceae</taxon>
        <taxon>Caballeronia</taxon>
    </lineage>
</organism>
<reference evidence="3" key="1">
    <citation type="journal article" date="2014" name="Int. J. Syst. Evol. Microbiol.">
        <title>Complete genome of a new Firmicutes species belonging to the dominant human colonic microbiota ('Ruminococcus bicirculans') reveals two chromosomes and a selective capacity to utilize plant glucans.</title>
        <authorList>
            <consortium name="NISC Comparative Sequencing Program"/>
            <person name="Wegmann U."/>
            <person name="Louis P."/>
            <person name="Goesmann A."/>
            <person name="Henrissat B."/>
            <person name="Duncan S.H."/>
            <person name="Flint H.J."/>
        </authorList>
    </citation>
    <scope>NUCLEOTIDE SEQUENCE</scope>
    <source>
        <strain evidence="3">CGMCC 1.11013</strain>
    </source>
</reference>
<dbReference type="PANTHER" id="PTHR12526">
    <property type="entry name" value="GLYCOSYLTRANSFERASE"/>
    <property type="match status" value="1"/>
</dbReference>
<dbReference type="eggNOG" id="COG0438">
    <property type="taxonomic scope" value="Bacteria"/>
</dbReference>
<keyword evidence="4" id="KW-0808">Transferase</keyword>
<dbReference type="EMBL" id="BMEG01000007">
    <property type="protein sequence ID" value="GGD81781.1"/>
    <property type="molecule type" value="Genomic_DNA"/>
</dbReference>
<evidence type="ECO:0000259" key="2">
    <source>
        <dbReference type="Pfam" id="PF13439"/>
    </source>
</evidence>
<dbReference type="Proteomes" id="UP000597138">
    <property type="component" value="Unassembled WGS sequence"/>
</dbReference>
<dbReference type="InterPro" id="IPR028098">
    <property type="entry name" value="Glyco_trans_4-like_N"/>
</dbReference>
<dbReference type="EMBL" id="JFHE01000006">
    <property type="protein sequence ID" value="KDR35508.1"/>
    <property type="molecule type" value="Genomic_DNA"/>
</dbReference>
<comment type="caution">
    <text evidence="4">The sequence shown here is derived from an EMBL/GenBank/DDBJ whole genome shotgun (WGS) entry which is preliminary data.</text>
</comment>
<name>A0A069P4I9_9BURK</name>
<sequence length="357" mass="39723">MRIAQVSTLYESVPPQRYGGIERIVSYLSEELVKAGHDVTLFASADSHTSAKLVAGSDCAVRLVEDTADPQAFHFAMLEDVVAASKQFDIVHFHTDYQSFPFARRMQCAHVTTLHWRLDVPGLEPMYRRFADIPLVSVSDAQRAPLPWLSWAGTVHHGLPATLYRFHERAGEHLAFVGRIAPAKGPDAAIRIARRANVPLRIAAKVDEADRPYFERAVAPLVQAPLIDYAGEQDDTGKSRLIGHARALLFPIDWPEPFGLVMIEALACGTPVIAFGRGSVPEIIEDGVNGFVVRNEDEAVEAVARLPQINRHRCRESFERRFTAERMAGDYVDVYRRLLDARAARRAPPPHLVAHDA</sequence>
<dbReference type="Pfam" id="PF13439">
    <property type="entry name" value="Glyco_transf_4"/>
    <property type="match status" value="1"/>
</dbReference>
<dbReference type="Gene3D" id="3.40.50.2000">
    <property type="entry name" value="Glycogen Phosphorylase B"/>
    <property type="match status" value="2"/>
</dbReference>
<protein>
    <submittedName>
        <fullName evidence="4">Glycosyl transferase</fullName>
    </submittedName>
</protein>
<reference evidence="6" key="3">
    <citation type="journal article" date="2019" name="Int. J. Syst. Evol. Microbiol.">
        <title>The Global Catalogue of Microorganisms (GCM) 10K type strain sequencing project: providing services to taxonomists for standard genome sequencing and annotation.</title>
        <authorList>
            <consortium name="The Broad Institute Genomics Platform"/>
            <consortium name="The Broad Institute Genome Sequencing Center for Infectious Disease"/>
            <person name="Wu L."/>
            <person name="Ma J."/>
        </authorList>
    </citation>
    <scope>NUCLEOTIDE SEQUENCE [LARGE SCALE GENOMIC DNA]</scope>
    <source>
        <strain evidence="6">CGMCC 1.11013</strain>
    </source>
</reference>
<dbReference type="Pfam" id="PF00534">
    <property type="entry name" value="Glycos_transf_1"/>
    <property type="match status" value="1"/>
</dbReference>
<accession>A0A069P4I9</accession>
<dbReference type="STRING" id="1071679.BG57_27060"/>
<evidence type="ECO:0000313" key="4">
    <source>
        <dbReference type="EMBL" id="KDR35508.1"/>
    </source>
</evidence>
<feature type="domain" description="Glycosyl transferase family 1" evidence="1">
    <location>
        <begin position="174"/>
        <end position="309"/>
    </location>
</feature>
<dbReference type="OrthoDB" id="8779556at2"/>
<evidence type="ECO:0000313" key="5">
    <source>
        <dbReference type="Proteomes" id="UP000027439"/>
    </source>
</evidence>
<gene>
    <name evidence="4" type="ORF">BG57_27060</name>
    <name evidence="3" type="ORF">GCM10010985_40300</name>
</gene>
<dbReference type="RefSeq" id="WP_052005682.1">
    <property type="nucleotide sequence ID" value="NZ_BMEG01000007.1"/>
</dbReference>
<dbReference type="AlphaFoldDB" id="A0A069P4I9"/>
<keyword evidence="6" id="KW-1185">Reference proteome</keyword>
<dbReference type="InterPro" id="IPR001296">
    <property type="entry name" value="Glyco_trans_1"/>
</dbReference>
<reference evidence="4 5" key="2">
    <citation type="submission" date="2014-03" db="EMBL/GenBank/DDBJ databases">
        <title>Draft Genome Sequences of Four Burkholderia Strains.</title>
        <authorList>
            <person name="Liu X.Y."/>
            <person name="Li C.X."/>
            <person name="Xu J.H."/>
        </authorList>
    </citation>
    <scope>NUCLEOTIDE SEQUENCE [LARGE SCALE GENOMIC DNA]</scope>
    <source>
        <strain evidence="4 5">R27</strain>
    </source>
</reference>
<dbReference type="PANTHER" id="PTHR12526:SF595">
    <property type="entry name" value="BLL5217 PROTEIN"/>
    <property type="match status" value="1"/>
</dbReference>